<keyword evidence="2" id="KW-1185">Reference proteome</keyword>
<sequence>MLNQQAAMVSNQAAMLDAINGVRQQVTGLAGDVARLDGNVTELDGRVTQVAADLEEVKTNSSTSKRILLVFFGGLQTFFGWKDDNNTQEQASMFGAGLTRAFAWVKSFFIAA</sequence>
<gene>
    <name evidence="1" type="primary">RvY_17303-1</name>
    <name evidence="1" type="synonym">RvY_17303.1</name>
    <name evidence="1" type="ORF">RvY_17303</name>
</gene>
<accession>A0A1D1W7M3</accession>
<organism evidence="1 2">
    <name type="scientific">Ramazzottius varieornatus</name>
    <name type="common">Water bear</name>
    <name type="synonym">Tardigrade</name>
    <dbReference type="NCBI Taxonomy" id="947166"/>
    <lineage>
        <taxon>Eukaryota</taxon>
        <taxon>Metazoa</taxon>
        <taxon>Ecdysozoa</taxon>
        <taxon>Tardigrada</taxon>
        <taxon>Eutardigrada</taxon>
        <taxon>Parachela</taxon>
        <taxon>Hypsibioidea</taxon>
        <taxon>Ramazzottiidae</taxon>
        <taxon>Ramazzottius</taxon>
    </lineage>
</organism>
<protein>
    <submittedName>
        <fullName evidence="1">Uncharacterized protein</fullName>
    </submittedName>
</protein>
<dbReference type="Gene3D" id="1.20.5.340">
    <property type="match status" value="1"/>
</dbReference>
<dbReference type="EMBL" id="BDGG01000015">
    <property type="protein sequence ID" value="GAV07474.1"/>
    <property type="molecule type" value="Genomic_DNA"/>
</dbReference>
<proteinExistence type="predicted"/>
<evidence type="ECO:0000313" key="2">
    <source>
        <dbReference type="Proteomes" id="UP000186922"/>
    </source>
</evidence>
<comment type="caution">
    <text evidence="1">The sequence shown here is derived from an EMBL/GenBank/DDBJ whole genome shotgun (WGS) entry which is preliminary data.</text>
</comment>
<reference evidence="1 2" key="1">
    <citation type="journal article" date="2016" name="Nat. Commun.">
        <title>Extremotolerant tardigrade genome and improved radiotolerance of human cultured cells by tardigrade-unique protein.</title>
        <authorList>
            <person name="Hashimoto T."/>
            <person name="Horikawa D.D."/>
            <person name="Saito Y."/>
            <person name="Kuwahara H."/>
            <person name="Kozuka-Hata H."/>
            <person name="Shin-I T."/>
            <person name="Minakuchi Y."/>
            <person name="Ohishi K."/>
            <person name="Motoyama A."/>
            <person name="Aizu T."/>
            <person name="Enomoto A."/>
            <person name="Kondo K."/>
            <person name="Tanaka S."/>
            <person name="Hara Y."/>
            <person name="Koshikawa S."/>
            <person name="Sagara H."/>
            <person name="Miura T."/>
            <person name="Yokobori S."/>
            <person name="Miyagawa K."/>
            <person name="Suzuki Y."/>
            <person name="Kubo T."/>
            <person name="Oyama M."/>
            <person name="Kohara Y."/>
            <person name="Fujiyama A."/>
            <person name="Arakawa K."/>
            <person name="Katayama T."/>
            <person name="Toyoda A."/>
            <person name="Kunieda T."/>
        </authorList>
    </citation>
    <scope>NUCLEOTIDE SEQUENCE [LARGE SCALE GENOMIC DNA]</scope>
    <source>
        <strain evidence="1 2">YOKOZUNA-1</strain>
    </source>
</reference>
<evidence type="ECO:0000313" key="1">
    <source>
        <dbReference type="EMBL" id="GAV07474.1"/>
    </source>
</evidence>
<name>A0A1D1W7M3_RAMVA</name>
<dbReference type="AlphaFoldDB" id="A0A1D1W7M3"/>
<dbReference type="Proteomes" id="UP000186922">
    <property type="component" value="Unassembled WGS sequence"/>
</dbReference>